<keyword evidence="2" id="KW-1185">Reference proteome</keyword>
<reference evidence="1 2" key="2">
    <citation type="journal article" date="2022" name="Mol. Ecol. Resour.">
        <title>The genomes of chicory, endive, great burdock and yacon provide insights into Asteraceae paleo-polyploidization history and plant inulin production.</title>
        <authorList>
            <person name="Fan W."/>
            <person name="Wang S."/>
            <person name="Wang H."/>
            <person name="Wang A."/>
            <person name="Jiang F."/>
            <person name="Liu H."/>
            <person name="Zhao H."/>
            <person name="Xu D."/>
            <person name="Zhang Y."/>
        </authorList>
    </citation>
    <scope>NUCLEOTIDE SEQUENCE [LARGE SCALE GENOMIC DNA]</scope>
    <source>
        <strain evidence="2">cv. Punajuju</strain>
        <tissue evidence="1">Leaves</tissue>
    </source>
</reference>
<organism evidence="1 2">
    <name type="scientific">Cichorium intybus</name>
    <name type="common">Chicory</name>
    <dbReference type="NCBI Taxonomy" id="13427"/>
    <lineage>
        <taxon>Eukaryota</taxon>
        <taxon>Viridiplantae</taxon>
        <taxon>Streptophyta</taxon>
        <taxon>Embryophyta</taxon>
        <taxon>Tracheophyta</taxon>
        <taxon>Spermatophyta</taxon>
        <taxon>Magnoliopsida</taxon>
        <taxon>eudicotyledons</taxon>
        <taxon>Gunneridae</taxon>
        <taxon>Pentapetalae</taxon>
        <taxon>asterids</taxon>
        <taxon>campanulids</taxon>
        <taxon>Asterales</taxon>
        <taxon>Asteraceae</taxon>
        <taxon>Cichorioideae</taxon>
        <taxon>Cichorieae</taxon>
        <taxon>Cichoriinae</taxon>
        <taxon>Cichorium</taxon>
    </lineage>
</organism>
<reference evidence="2" key="1">
    <citation type="journal article" date="2022" name="Mol. Ecol. Resour.">
        <title>The genomes of chicory, endive, great burdock and yacon provide insights into Asteraceae palaeo-polyploidization history and plant inulin production.</title>
        <authorList>
            <person name="Fan W."/>
            <person name="Wang S."/>
            <person name="Wang H."/>
            <person name="Wang A."/>
            <person name="Jiang F."/>
            <person name="Liu H."/>
            <person name="Zhao H."/>
            <person name="Xu D."/>
            <person name="Zhang Y."/>
        </authorList>
    </citation>
    <scope>NUCLEOTIDE SEQUENCE [LARGE SCALE GENOMIC DNA]</scope>
    <source>
        <strain evidence="2">cv. Punajuju</strain>
    </source>
</reference>
<accession>A0ACB9CWN8</accession>
<proteinExistence type="predicted"/>
<dbReference type="EMBL" id="CM042013">
    <property type="protein sequence ID" value="KAI3738705.1"/>
    <property type="molecule type" value="Genomic_DNA"/>
</dbReference>
<dbReference type="Proteomes" id="UP001055811">
    <property type="component" value="Linkage Group LG05"/>
</dbReference>
<name>A0ACB9CWN8_CICIN</name>
<gene>
    <name evidence="1" type="ORF">L2E82_28806</name>
</gene>
<evidence type="ECO:0000313" key="1">
    <source>
        <dbReference type="EMBL" id="KAI3738705.1"/>
    </source>
</evidence>
<comment type="caution">
    <text evidence="1">The sequence shown here is derived from an EMBL/GenBank/DDBJ whole genome shotgun (WGS) entry which is preliminary data.</text>
</comment>
<evidence type="ECO:0000313" key="2">
    <source>
        <dbReference type="Proteomes" id="UP001055811"/>
    </source>
</evidence>
<sequence>MGQVWDGSLPHSNVNRRQRTSTPPTRLPPADDSGCQRLLAASIASRRASTLLLLLAPSGRHRSLGRTAAVVAQHQIVTHRAAIDFQQTQLALRNKKRPQVSRRLPIPAGHSSTLTSPT</sequence>
<protein>
    <submittedName>
        <fullName evidence="1">Uncharacterized protein</fullName>
    </submittedName>
</protein>